<evidence type="ECO:0000313" key="1">
    <source>
        <dbReference type="Proteomes" id="UP000887576"/>
    </source>
</evidence>
<protein>
    <submittedName>
        <fullName evidence="2">Uncharacterized protein</fullName>
    </submittedName>
</protein>
<dbReference type="Proteomes" id="UP000887576">
    <property type="component" value="Unplaced"/>
</dbReference>
<dbReference type="WBParaSite" id="JU765_v2.g6632.t1">
    <property type="protein sequence ID" value="JU765_v2.g6632.t1"/>
    <property type="gene ID" value="JU765_v2.g6632"/>
</dbReference>
<sequence>KRYIQSLNFAVKTLREGHSNEDKIKFIKEAILMK</sequence>
<accession>A0AC34RH88</accession>
<name>A0AC34RH88_9BILA</name>
<organism evidence="1 2">
    <name type="scientific">Panagrolaimus sp. JU765</name>
    <dbReference type="NCBI Taxonomy" id="591449"/>
    <lineage>
        <taxon>Eukaryota</taxon>
        <taxon>Metazoa</taxon>
        <taxon>Ecdysozoa</taxon>
        <taxon>Nematoda</taxon>
        <taxon>Chromadorea</taxon>
        <taxon>Rhabditida</taxon>
        <taxon>Tylenchina</taxon>
        <taxon>Panagrolaimomorpha</taxon>
        <taxon>Panagrolaimoidea</taxon>
        <taxon>Panagrolaimidae</taxon>
        <taxon>Panagrolaimus</taxon>
    </lineage>
</organism>
<proteinExistence type="predicted"/>
<reference evidence="2" key="1">
    <citation type="submission" date="2022-11" db="UniProtKB">
        <authorList>
            <consortium name="WormBaseParasite"/>
        </authorList>
    </citation>
    <scope>IDENTIFICATION</scope>
</reference>
<evidence type="ECO:0000313" key="2">
    <source>
        <dbReference type="WBParaSite" id="JU765_v2.g6632.t1"/>
    </source>
</evidence>